<organism evidence="3 4">
    <name type="scientific">Gordonia rhizosphera NBRC 16068</name>
    <dbReference type="NCBI Taxonomy" id="1108045"/>
    <lineage>
        <taxon>Bacteria</taxon>
        <taxon>Bacillati</taxon>
        <taxon>Actinomycetota</taxon>
        <taxon>Actinomycetes</taxon>
        <taxon>Mycobacteriales</taxon>
        <taxon>Gordoniaceae</taxon>
        <taxon>Gordonia</taxon>
    </lineage>
</organism>
<protein>
    <submittedName>
        <fullName evidence="3">Putative long-chain-fatty-acid--CoA ligase</fullName>
    </submittedName>
</protein>
<comment type="caution">
    <text evidence="3">The sequence shown here is derived from an EMBL/GenBank/DDBJ whole genome shotgun (WGS) entry which is preliminary data.</text>
</comment>
<dbReference type="PANTHER" id="PTHR24096">
    <property type="entry name" value="LONG-CHAIN-FATTY-ACID--COA LIGASE"/>
    <property type="match status" value="1"/>
</dbReference>
<dbReference type="SUPFAM" id="SSF56801">
    <property type="entry name" value="Acetyl-CoA synthetase-like"/>
    <property type="match status" value="1"/>
</dbReference>
<proteinExistence type="predicted"/>
<dbReference type="Pfam" id="PF13193">
    <property type="entry name" value="AMP-binding_C"/>
    <property type="match status" value="1"/>
</dbReference>
<dbReference type="InterPro" id="IPR045851">
    <property type="entry name" value="AMP-bd_C_sf"/>
</dbReference>
<dbReference type="InterPro" id="IPR020845">
    <property type="entry name" value="AMP-binding_CS"/>
</dbReference>
<keyword evidence="3" id="KW-0436">Ligase</keyword>
<dbReference type="STRING" id="1108045.GORHZ_069_00840"/>
<dbReference type="AlphaFoldDB" id="K6VS12"/>
<dbReference type="Pfam" id="PF00501">
    <property type="entry name" value="AMP-binding"/>
    <property type="match status" value="1"/>
</dbReference>
<dbReference type="InterPro" id="IPR000873">
    <property type="entry name" value="AMP-dep_synth/lig_dom"/>
</dbReference>
<dbReference type="InterPro" id="IPR042099">
    <property type="entry name" value="ANL_N_sf"/>
</dbReference>
<gene>
    <name evidence="3" type="ORF">GORHZ_069_00840</name>
</gene>
<evidence type="ECO:0000259" key="2">
    <source>
        <dbReference type="Pfam" id="PF13193"/>
    </source>
</evidence>
<feature type="domain" description="AMP-binding enzyme C-terminal" evidence="2">
    <location>
        <begin position="382"/>
        <end position="455"/>
    </location>
</feature>
<feature type="domain" description="AMP-dependent synthetase/ligase" evidence="1">
    <location>
        <begin position="5"/>
        <end position="333"/>
    </location>
</feature>
<dbReference type="EMBL" id="BAHC01000069">
    <property type="protein sequence ID" value="GAB89705.1"/>
    <property type="molecule type" value="Genomic_DNA"/>
</dbReference>
<evidence type="ECO:0000313" key="3">
    <source>
        <dbReference type="EMBL" id="GAB89705.1"/>
    </source>
</evidence>
<dbReference type="InterPro" id="IPR025110">
    <property type="entry name" value="AMP-bd_C"/>
</dbReference>
<dbReference type="GO" id="GO:0016405">
    <property type="term" value="F:CoA-ligase activity"/>
    <property type="evidence" value="ECO:0007669"/>
    <property type="project" value="TreeGrafter"/>
</dbReference>
<evidence type="ECO:0000259" key="1">
    <source>
        <dbReference type="Pfam" id="PF00501"/>
    </source>
</evidence>
<dbReference type="eggNOG" id="COG0318">
    <property type="taxonomic scope" value="Bacteria"/>
</dbReference>
<dbReference type="Gene3D" id="3.40.50.12780">
    <property type="entry name" value="N-terminal domain of ligase-like"/>
    <property type="match status" value="1"/>
</dbReference>
<accession>K6VS12</accession>
<dbReference type="PROSITE" id="PS00455">
    <property type="entry name" value="AMP_BINDING"/>
    <property type="match status" value="1"/>
</dbReference>
<keyword evidence="4" id="KW-1185">Reference proteome</keyword>
<dbReference type="Proteomes" id="UP000008363">
    <property type="component" value="Unassembled WGS sequence"/>
</dbReference>
<reference evidence="3 4" key="1">
    <citation type="submission" date="2012-08" db="EMBL/GenBank/DDBJ databases">
        <title>Whole genome shotgun sequence of Gordonia rhizosphera NBRC 16068.</title>
        <authorList>
            <person name="Takarada H."/>
            <person name="Isaki S."/>
            <person name="Hosoyama A."/>
            <person name="Tsuchikane K."/>
            <person name="Katsumata H."/>
            <person name="Baba S."/>
            <person name="Ohji S."/>
            <person name="Yamazaki S."/>
            <person name="Fujita N."/>
        </authorList>
    </citation>
    <scope>NUCLEOTIDE SEQUENCE [LARGE SCALE GENOMIC DNA]</scope>
    <source>
        <strain evidence="3 4">NBRC 16068</strain>
    </source>
</reference>
<dbReference type="RefSeq" id="WP_006331893.1">
    <property type="nucleotide sequence ID" value="NZ_BAHC01000069.1"/>
</dbReference>
<evidence type="ECO:0000313" key="4">
    <source>
        <dbReference type="Proteomes" id="UP000008363"/>
    </source>
</evidence>
<sequence length="471" mass="50477">MVADPVVLVFDDREYTRSEIDLLTNGLAAVLSARGVGPGTRVALMSSNRPEFVVAVMAIWQLGASAVLISPAWKSAEVRHALSVSGALAAVGDSPVLSNLMPMVSLDDPIVPCAAPDSARRPIDQDADAVLVFSSGTTGMPKAVRHSHRSFAVAVDHWRVALGLGPSDRIQVVTPPSHILGLLNIVTAMRAGAWIRLEARFDLDRMLRRIEEDRITVEMAVAPIALAIASHPRLESFDLSSLRYIMWGATPVTRSVADTVTRRTGVGWVPAYGASEVPVIACNPIDGARLDSVGKAVPGVEIRVVDLDGRTPVDPGVPGEIQVRSPSVMTGYLPEEANATAFEDGWYRTGDVGVLDADGWIRITDRSKEMIKVRGFQVAPAEVESVLHGHPAIADCAVFGVPDDIDGERIVAAVALAEPVTDDDLIAAVVTELASYKRPREIRVVDEIPRLPSGKVLRRVLKESYGCTADH</sequence>
<dbReference type="Gene3D" id="3.30.300.30">
    <property type="match status" value="1"/>
</dbReference>
<name>K6VS12_9ACTN</name>